<dbReference type="EMBL" id="VBAK01000049">
    <property type="protein sequence ID" value="TMI92797.1"/>
    <property type="molecule type" value="Genomic_DNA"/>
</dbReference>
<reference evidence="1 2" key="1">
    <citation type="journal article" date="2019" name="Nat. Microbiol.">
        <title>Mediterranean grassland soil C-N compound turnover is dependent on rainfall and depth, and is mediated by genomically divergent microorganisms.</title>
        <authorList>
            <person name="Diamond S."/>
            <person name="Andeer P.F."/>
            <person name="Li Z."/>
            <person name="Crits-Christoph A."/>
            <person name="Burstein D."/>
            <person name="Anantharaman K."/>
            <person name="Lane K.R."/>
            <person name="Thomas B.C."/>
            <person name="Pan C."/>
            <person name="Northen T.R."/>
            <person name="Banfield J.F."/>
        </authorList>
    </citation>
    <scope>NUCLEOTIDE SEQUENCE [LARGE SCALE GENOMIC DNA]</scope>
    <source>
        <strain evidence="1">NP_3</strain>
    </source>
</reference>
<proteinExistence type="predicted"/>
<name>A0A537KAK5_9BACT</name>
<organism evidence="1 2">
    <name type="scientific">Candidatus Segetimicrobium genomatis</name>
    <dbReference type="NCBI Taxonomy" id="2569760"/>
    <lineage>
        <taxon>Bacteria</taxon>
        <taxon>Bacillati</taxon>
        <taxon>Candidatus Sysuimicrobiota</taxon>
        <taxon>Candidatus Sysuimicrobiia</taxon>
        <taxon>Candidatus Sysuimicrobiales</taxon>
        <taxon>Candidatus Segetimicrobiaceae</taxon>
        <taxon>Candidatus Segetimicrobium</taxon>
    </lineage>
</organism>
<gene>
    <name evidence="1" type="ORF">E6H00_02110</name>
</gene>
<dbReference type="SUPFAM" id="SSF52518">
    <property type="entry name" value="Thiamin diphosphate-binding fold (THDP-binding)"/>
    <property type="match status" value="1"/>
</dbReference>
<dbReference type="Proteomes" id="UP000318509">
    <property type="component" value="Unassembled WGS sequence"/>
</dbReference>
<feature type="non-terminal residue" evidence="1">
    <location>
        <position position="43"/>
    </location>
</feature>
<evidence type="ECO:0000313" key="2">
    <source>
        <dbReference type="Proteomes" id="UP000318509"/>
    </source>
</evidence>
<accession>A0A537KAK5</accession>
<dbReference type="InterPro" id="IPR029061">
    <property type="entry name" value="THDP-binding"/>
</dbReference>
<protein>
    <submittedName>
        <fullName evidence="1">Alpha-ketoacid dehydrogenase subunit beta</fullName>
    </submittedName>
</protein>
<dbReference type="Gene3D" id="3.40.50.970">
    <property type="match status" value="1"/>
</dbReference>
<evidence type="ECO:0000313" key="1">
    <source>
        <dbReference type="EMBL" id="TMI92797.1"/>
    </source>
</evidence>
<dbReference type="AlphaFoldDB" id="A0A537KAK5"/>
<comment type="caution">
    <text evidence="1">The sequence shown here is derived from an EMBL/GenBank/DDBJ whole genome shotgun (WGS) entry which is preliminary data.</text>
</comment>
<sequence length="43" mass="4876">MSRPVIETTPAPAATRVLTYAEALNEALREEMRRDPRVFVMGE</sequence>